<evidence type="ECO:0008006" key="3">
    <source>
        <dbReference type="Google" id="ProtNLM"/>
    </source>
</evidence>
<accession>A0A0F9T6Y8</accession>
<name>A0A0F9T6Y8_9ZZZZ</name>
<organism evidence="2">
    <name type="scientific">marine sediment metagenome</name>
    <dbReference type="NCBI Taxonomy" id="412755"/>
    <lineage>
        <taxon>unclassified sequences</taxon>
        <taxon>metagenomes</taxon>
        <taxon>ecological metagenomes</taxon>
    </lineage>
</organism>
<evidence type="ECO:0000313" key="2">
    <source>
        <dbReference type="EMBL" id="KKN76985.1"/>
    </source>
</evidence>
<comment type="caution">
    <text evidence="2">The sequence shown here is derived from an EMBL/GenBank/DDBJ whole genome shotgun (WGS) entry which is preliminary data.</text>
</comment>
<dbReference type="Gene3D" id="3.30.1380.10">
    <property type="match status" value="1"/>
</dbReference>
<protein>
    <recommendedName>
        <fullName evidence="3">Peptidase M15C domain-containing protein</fullName>
    </recommendedName>
</protein>
<keyword evidence="1" id="KW-0812">Transmembrane</keyword>
<keyword evidence="1" id="KW-0472">Membrane</keyword>
<dbReference type="AlphaFoldDB" id="A0A0F9T6Y8"/>
<gene>
    <name evidence="2" type="ORF">LCGC14_0364770</name>
</gene>
<dbReference type="EMBL" id="LAZR01000286">
    <property type="protein sequence ID" value="KKN76985.1"/>
    <property type="molecule type" value="Genomic_DNA"/>
</dbReference>
<feature type="transmembrane region" description="Helical" evidence="1">
    <location>
        <begin position="86"/>
        <end position="106"/>
    </location>
</feature>
<evidence type="ECO:0000256" key="1">
    <source>
        <dbReference type="SAM" id="Phobius"/>
    </source>
</evidence>
<reference evidence="2" key="1">
    <citation type="journal article" date="2015" name="Nature">
        <title>Complex archaea that bridge the gap between prokaryotes and eukaryotes.</title>
        <authorList>
            <person name="Spang A."/>
            <person name="Saw J.H."/>
            <person name="Jorgensen S.L."/>
            <person name="Zaremba-Niedzwiedzka K."/>
            <person name="Martijn J."/>
            <person name="Lind A.E."/>
            <person name="van Eijk R."/>
            <person name="Schleper C."/>
            <person name="Guy L."/>
            <person name="Ettema T.J."/>
        </authorList>
    </citation>
    <scope>NUCLEOTIDE SEQUENCE</scope>
</reference>
<sequence length="131" mass="15178">MFRFSKNSKRNLSECTENLQRVGYVLIKVMDVSCVEGHRNKQDQNRAYEMKLSDKKYPDGKHNKKPSEAVHFIPYPKGWKATREEFVYMAGIVLGIAAVLGIPVRWGGDWDSDNDLHDQTFMDLAHFEEIN</sequence>
<proteinExistence type="predicted"/>
<dbReference type="InterPro" id="IPR009045">
    <property type="entry name" value="Zn_M74/Hedgehog-like"/>
</dbReference>
<keyword evidence="1" id="KW-1133">Transmembrane helix</keyword>